<reference evidence="2 3" key="1">
    <citation type="submission" date="2019-06" db="EMBL/GenBank/DDBJ databases">
        <authorList>
            <person name="Palmer J.M."/>
        </authorList>
    </citation>
    <scope>NUCLEOTIDE SEQUENCE [LARGE SCALE GENOMIC DNA]</scope>
    <source>
        <strain evidence="2 3">TWF102</strain>
    </source>
</reference>
<comment type="caution">
    <text evidence="2">The sequence shown here is derived from an EMBL/GenBank/DDBJ whole genome shotgun (WGS) entry which is preliminary data.</text>
</comment>
<evidence type="ECO:0000313" key="2">
    <source>
        <dbReference type="EMBL" id="KAF3100768.1"/>
    </source>
</evidence>
<dbReference type="EMBL" id="WIQW01000025">
    <property type="protein sequence ID" value="KAF3100768.1"/>
    <property type="molecule type" value="Genomic_DNA"/>
</dbReference>
<proteinExistence type="predicted"/>
<evidence type="ECO:0000256" key="1">
    <source>
        <dbReference type="SAM" id="SignalP"/>
    </source>
</evidence>
<dbReference type="AlphaFoldDB" id="A0A7C8J7T8"/>
<keyword evidence="1" id="KW-0732">Signal</keyword>
<feature type="signal peptide" evidence="1">
    <location>
        <begin position="1"/>
        <end position="16"/>
    </location>
</feature>
<protein>
    <submittedName>
        <fullName evidence="2">Uncharacterized protein</fullName>
    </submittedName>
</protein>
<feature type="chain" id="PRO_5028854239" evidence="1">
    <location>
        <begin position="17"/>
        <end position="501"/>
    </location>
</feature>
<sequence>MKAFIPIALLLPFVIAQTKPLSKCTIDRQGNLIAHHFSYTERNDDVKSISVNYIQGLGAPPSQTSRFGGAYAYLKVYIGPDEIFSQNLAVDDNGAIRKTMHWGPIFGGPKKATVDAVGDIMTNGTIDGRAFVVNNHTKLTFLDGKDLPLFKFPQKLRPTVSAFAGRMAKALRLCTASNTNTSVSTAIEPASLLMERQVGQDRGHFSDTYRDVPCVACKALWIAWWTSFEVACSASTCWFFGIGCAACTAATAVGLPASLYAKSVSTRKAVVAPGISYHVPARRAAHLTRYVPQRGAVLDHVRAPAVAAQLARYVSRGGAVLAHVRAPAVAAHPARHVSRGGAVLAHVLAVASVVSARTMRALGADAAPPQTDAAANAAWRVTQPVPHHFGLVIALMLPGVSAVELARSKWAPQASAAYLDEDSVLIDVVAVRASLLGERVPTSDSLNETPVVLRLVAHFMGVLAGEQPEYDNNGQESTYKITSNFIILNPYKKIQHICYDS</sequence>
<name>A0A7C8J7T8_ORBOL</name>
<evidence type="ECO:0000313" key="3">
    <source>
        <dbReference type="Proteomes" id="UP000475325"/>
    </source>
</evidence>
<dbReference type="Proteomes" id="UP000475325">
    <property type="component" value="Unassembled WGS sequence"/>
</dbReference>
<accession>A0A7C8J7T8</accession>
<gene>
    <name evidence="2" type="ORF">TWF102_005149</name>
</gene>
<organism evidence="2 3">
    <name type="scientific">Orbilia oligospora</name>
    <name type="common">Nematode-trapping fungus</name>
    <name type="synonym">Arthrobotrys oligospora</name>
    <dbReference type="NCBI Taxonomy" id="2813651"/>
    <lineage>
        <taxon>Eukaryota</taxon>
        <taxon>Fungi</taxon>
        <taxon>Dikarya</taxon>
        <taxon>Ascomycota</taxon>
        <taxon>Pezizomycotina</taxon>
        <taxon>Orbiliomycetes</taxon>
        <taxon>Orbiliales</taxon>
        <taxon>Orbiliaceae</taxon>
        <taxon>Orbilia</taxon>
    </lineage>
</organism>